<accession>A0A381U7Y1</accession>
<feature type="region of interest" description="Disordered" evidence="1">
    <location>
        <begin position="1"/>
        <end position="65"/>
    </location>
</feature>
<evidence type="ECO:0008006" key="3">
    <source>
        <dbReference type="Google" id="ProtNLM"/>
    </source>
</evidence>
<dbReference type="Gene3D" id="1.25.40.10">
    <property type="entry name" value="Tetratricopeptide repeat domain"/>
    <property type="match status" value="1"/>
</dbReference>
<dbReference type="AlphaFoldDB" id="A0A381U7Y1"/>
<dbReference type="EMBL" id="UINC01005774">
    <property type="protein sequence ID" value="SVA23467.1"/>
    <property type="molecule type" value="Genomic_DNA"/>
</dbReference>
<dbReference type="InterPro" id="IPR011990">
    <property type="entry name" value="TPR-like_helical_dom_sf"/>
</dbReference>
<sequence>VARRGAGRLEREEYEDRPERAELTAERTTRPRRPEPDRSDRLRTEAAEAISRGAAGRRPERSPRALARIPLPDTPVRLPDADVLFRRAFGDRAGGRALGRLEEAARAFRNERFQDARRVLNQLVERADQVPEVLELLGLVHYRMGHWRAGAKRLEAFRELTGSTEQHPVLADCHRAQGRWDDVDALWIELRDASPSASLVTEGRLVAAGAIADQGRLAEAVRLLEKGWKIPSRPRDHHLRRAYALADLYERSGANPRARELFAWIRGHDGGFADVADRVRSLA</sequence>
<gene>
    <name evidence="2" type="ORF">METZ01_LOCUS76321</name>
</gene>
<protein>
    <recommendedName>
        <fullName evidence="3">Tetratricopeptide repeat protein</fullName>
    </recommendedName>
</protein>
<evidence type="ECO:0000313" key="2">
    <source>
        <dbReference type="EMBL" id="SVA23467.1"/>
    </source>
</evidence>
<proteinExistence type="predicted"/>
<feature type="compositionally biased region" description="Basic and acidic residues" evidence="1">
    <location>
        <begin position="17"/>
        <end position="46"/>
    </location>
</feature>
<organism evidence="2">
    <name type="scientific">marine metagenome</name>
    <dbReference type="NCBI Taxonomy" id="408172"/>
    <lineage>
        <taxon>unclassified sequences</taxon>
        <taxon>metagenomes</taxon>
        <taxon>ecological metagenomes</taxon>
    </lineage>
</organism>
<reference evidence="2" key="1">
    <citation type="submission" date="2018-05" db="EMBL/GenBank/DDBJ databases">
        <authorList>
            <person name="Lanie J.A."/>
            <person name="Ng W.-L."/>
            <person name="Kazmierczak K.M."/>
            <person name="Andrzejewski T.M."/>
            <person name="Davidsen T.M."/>
            <person name="Wayne K.J."/>
            <person name="Tettelin H."/>
            <person name="Glass J.I."/>
            <person name="Rusch D."/>
            <person name="Podicherti R."/>
            <person name="Tsui H.-C.T."/>
            <person name="Winkler M.E."/>
        </authorList>
    </citation>
    <scope>NUCLEOTIDE SEQUENCE</scope>
</reference>
<dbReference type="SUPFAM" id="SSF48452">
    <property type="entry name" value="TPR-like"/>
    <property type="match status" value="1"/>
</dbReference>
<evidence type="ECO:0000256" key="1">
    <source>
        <dbReference type="SAM" id="MobiDB-lite"/>
    </source>
</evidence>
<feature type="non-terminal residue" evidence="2">
    <location>
        <position position="1"/>
    </location>
</feature>
<name>A0A381U7Y1_9ZZZZ</name>